<reference evidence="2 3" key="1">
    <citation type="submission" date="2022-06" db="EMBL/GenBank/DDBJ databases">
        <title>Janthinobacterium kumbetensis sp. nov., isolated from spring water in Turkey.</title>
        <authorList>
            <person name="Inan Bektas K."/>
            <person name="Belduz A.A."/>
            <person name="Canakci S."/>
            <person name="Nalcaoglu A."/>
            <person name="Ceylan E."/>
            <person name="Kati H."/>
        </authorList>
    </citation>
    <scope>NUCLEOTIDE SEQUENCE [LARGE SCALE GENOMIC DNA]</scope>
    <source>
        <strain evidence="2 3">GK</strain>
    </source>
</reference>
<proteinExistence type="predicted"/>
<protein>
    <submittedName>
        <fullName evidence="2">Amidohydrolase family protein</fullName>
    </submittedName>
</protein>
<dbReference type="EMBL" id="JAMQGR010000001">
    <property type="protein sequence ID" value="MCM2564568.1"/>
    <property type="molecule type" value="Genomic_DNA"/>
</dbReference>
<gene>
    <name evidence="2" type="ORF">NCG91_03095</name>
</gene>
<evidence type="ECO:0000259" key="1">
    <source>
        <dbReference type="Pfam" id="PF04909"/>
    </source>
</evidence>
<evidence type="ECO:0000313" key="3">
    <source>
        <dbReference type="Proteomes" id="UP001202243"/>
    </source>
</evidence>
<dbReference type="RefSeq" id="WP_251348526.1">
    <property type="nucleotide sequence ID" value="NZ_JAMQGR010000001.1"/>
</dbReference>
<dbReference type="Proteomes" id="UP001202243">
    <property type="component" value="Unassembled WGS sequence"/>
</dbReference>
<name>A0ABT0WL42_9BURK</name>
<comment type="caution">
    <text evidence="2">The sequence shown here is derived from an EMBL/GenBank/DDBJ whole genome shotgun (WGS) entry which is preliminary data.</text>
</comment>
<evidence type="ECO:0000313" key="2">
    <source>
        <dbReference type="EMBL" id="MCM2564568.1"/>
    </source>
</evidence>
<dbReference type="InterPro" id="IPR006680">
    <property type="entry name" value="Amidohydro-rel"/>
</dbReference>
<dbReference type="SUPFAM" id="SSF51556">
    <property type="entry name" value="Metallo-dependent hydrolases"/>
    <property type="match status" value="1"/>
</dbReference>
<accession>A0ABT0WL42</accession>
<organism evidence="2 3">
    <name type="scientific">Janthinobacterium kumbetense</name>
    <dbReference type="NCBI Taxonomy" id="2950280"/>
    <lineage>
        <taxon>Bacteria</taxon>
        <taxon>Pseudomonadati</taxon>
        <taxon>Pseudomonadota</taxon>
        <taxon>Betaproteobacteria</taxon>
        <taxon>Burkholderiales</taxon>
        <taxon>Oxalobacteraceae</taxon>
        <taxon>Janthinobacterium</taxon>
    </lineage>
</organism>
<keyword evidence="3" id="KW-1185">Reference proteome</keyword>
<sequence>MTIDAHCHIFNGTDIPVMDFVGKVLVGEASPLGPAAMAVGALLQGLAWSLAPSGNVELQTLRELSPQLAACTTEQAKIEVISQLRRNAYAAGTASLKTAAATSPLYLPFIVEKQSKLLVPDMQTRLQVEALEIIDKLPATIPDLDKDAPEPLDMLSGDRSVMGVIKFILQNFQYRYVNIQQYLRTFNVPGVRTVDLLMPSMVDYSWWISKGKTTGTTLETQVKVMEQLSIMTGGRMHGFVPFCPLREVAFGKGESATSSFALVQGALDEHGFIGVKLYPPMGFAALGNQHIQDAEPDFWKRCWLPEWVQNTPDLGRLLDGALRRLYGYCEEHGVPVMAHTGLSNGPSMAFKNLAGSRYWACVLKEFPRLRINFGHFGDTSIVKDQRAGFSLAEAFAKEMNPSGPGEFAYADAGFFTEVISDQPELKADLQKLYDLTAQKGSASLANRFLYGTDWEMSLTASSIGSYLSDFMKLFKELEELPSLRDETATTLSNKFFGDNAVRYAGLSRGGKTRLRLQTFYDKHGVKPPAWLLKVDDRFG</sequence>
<dbReference type="Pfam" id="PF04909">
    <property type="entry name" value="Amidohydro_2"/>
    <property type="match status" value="1"/>
</dbReference>
<dbReference type="Gene3D" id="3.20.20.140">
    <property type="entry name" value="Metal-dependent hydrolases"/>
    <property type="match status" value="1"/>
</dbReference>
<dbReference type="InterPro" id="IPR032466">
    <property type="entry name" value="Metal_Hydrolase"/>
</dbReference>
<feature type="domain" description="Amidohydrolase-related" evidence="1">
    <location>
        <begin position="266"/>
        <end position="502"/>
    </location>
</feature>